<evidence type="ECO:0000256" key="1">
    <source>
        <dbReference type="SAM" id="Phobius"/>
    </source>
</evidence>
<evidence type="ECO:0000313" key="2">
    <source>
        <dbReference type="EMBL" id="RYR22263.1"/>
    </source>
</evidence>
<feature type="transmembrane region" description="Helical" evidence="1">
    <location>
        <begin position="20"/>
        <end position="43"/>
    </location>
</feature>
<proteinExistence type="predicted"/>
<dbReference type="AlphaFoldDB" id="A0A445A737"/>
<gene>
    <name evidence="2" type="ORF">Ahy_B03g067547</name>
</gene>
<dbReference type="Proteomes" id="UP000289738">
    <property type="component" value="Chromosome B03"/>
</dbReference>
<evidence type="ECO:0000313" key="3">
    <source>
        <dbReference type="Proteomes" id="UP000289738"/>
    </source>
</evidence>
<sequence length="67" mass="7769">MRRGEIWRRKTYPHLTSPYLTLPSHFSAIFLSISIYLSIYSLFTSTTAIPYSYSFSLIICDAHANTF</sequence>
<organism evidence="2 3">
    <name type="scientific">Arachis hypogaea</name>
    <name type="common">Peanut</name>
    <dbReference type="NCBI Taxonomy" id="3818"/>
    <lineage>
        <taxon>Eukaryota</taxon>
        <taxon>Viridiplantae</taxon>
        <taxon>Streptophyta</taxon>
        <taxon>Embryophyta</taxon>
        <taxon>Tracheophyta</taxon>
        <taxon>Spermatophyta</taxon>
        <taxon>Magnoliopsida</taxon>
        <taxon>eudicotyledons</taxon>
        <taxon>Gunneridae</taxon>
        <taxon>Pentapetalae</taxon>
        <taxon>rosids</taxon>
        <taxon>fabids</taxon>
        <taxon>Fabales</taxon>
        <taxon>Fabaceae</taxon>
        <taxon>Papilionoideae</taxon>
        <taxon>50 kb inversion clade</taxon>
        <taxon>dalbergioids sensu lato</taxon>
        <taxon>Dalbergieae</taxon>
        <taxon>Pterocarpus clade</taxon>
        <taxon>Arachis</taxon>
    </lineage>
</organism>
<protein>
    <submittedName>
        <fullName evidence="2">Uncharacterized protein</fullName>
    </submittedName>
</protein>
<reference evidence="2 3" key="1">
    <citation type="submission" date="2019-01" db="EMBL/GenBank/DDBJ databases">
        <title>Sequencing of cultivated peanut Arachis hypogaea provides insights into genome evolution and oil improvement.</title>
        <authorList>
            <person name="Chen X."/>
        </authorList>
    </citation>
    <scope>NUCLEOTIDE SEQUENCE [LARGE SCALE GENOMIC DNA]</scope>
    <source>
        <strain evidence="3">cv. Fuhuasheng</strain>
        <tissue evidence="2">Leaves</tissue>
    </source>
</reference>
<dbReference type="EMBL" id="SDMP01000013">
    <property type="protein sequence ID" value="RYR22263.1"/>
    <property type="molecule type" value="Genomic_DNA"/>
</dbReference>
<accession>A0A445A737</accession>
<name>A0A445A737_ARAHY</name>
<keyword evidence="3" id="KW-1185">Reference proteome</keyword>
<keyword evidence="1" id="KW-1133">Transmembrane helix</keyword>
<comment type="caution">
    <text evidence="2">The sequence shown here is derived from an EMBL/GenBank/DDBJ whole genome shotgun (WGS) entry which is preliminary data.</text>
</comment>
<keyword evidence="1" id="KW-0812">Transmembrane</keyword>
<keyword evidence="1" id="KW-0472">Membrane</keyword>